<evidence type="ECO:0000313" key="7">
    <source>
        <dbReference type="Proteomes" id="UP001501295"/>
    </source>
</evidence>
<organism evidence="6 7">
    <name type="scientific">Frondihabitans cladoniiphilus</name>
    <dbReference type="NCBI Taxonomy" id="715785"/>
    <lineage>
        <taxon>Bacteria</taxon>
        <taxon>Bacillati</taxon>
        <taxon>Actinomycetota</taxon>
        <taxon>Actinomycetes</taxon>
        <taxon>Micrococcales</taxon>
        <taxon>Microbacteriaceae</taxon>
        <taxon>Frondihabitans</taxon>
    </lineage>
</organism>
<keyword evidence="7" id="KW-1185">Reference proteome</keyword>
<evidence type="ECO:0000256" key="3">
    <source>
        <dbReference type="ARBA" id="ARBA00022777"/>
    </source>
</evidence>
<dbReference type="PANTHER" id="PTHR37419">
    <property type="entry name" value="SERINE/THREONINE-PROTEIN KINASE TOXIN HIPA"/>
    <property type="match status" value="1"/>
</dbReference>
<dbReference type="Pfam" id="PF13657">
    <property type="entry name" value="Couple_hipA"/>
    <property type="match status" value="1"/>
</dbReference>
<reference evidence="7" key="1">
    <citation type="journal article" date="2019" name="Int. J. Syst. Evol. Microbiol.">
        <title>The Global Catalogue of Microorganisms (GCM) 10K type strain sequencing project: providing services to taxonomists for standard genome sequencing and annotation.</title>
        <authorList>
            <consortium name="The Broad Institute Genomics Platform"/>
            <consortium name="The Broad Institute Genome Sequencing Center for Infectious Disease"/>
            <person name="Wu L."/>
            <person name="Ma J."/>
        </authorList>
    </citation>
    <scope>NUCLEOTIDE SEQUENCE [LARGE SCALE GENOMIC DNA]</scope>
    <source>
        <strain evidence="7">JCM 18956</strain>
    </source>
</reference>
<evidence type="ECO:0000256" key="2">
    <source>
        <dbReference type="ARBA" id="ARBA00022679"/>
    </source>
</evidence>
<dbReference type="PANTHER" id="PTHR37419:SF1">
    <property type="entry name" value="SERINE_THREONINE-PROTEIN KINASE TOXIN HIPA"/>
    <property type="match status" value="1"/>
</dbReference>
<evidence type="ECO:0000313" key="6">
    <source>
        <dbReference type="EMBL" id="GAA4671184.1"/>
    </source>
</evidence>
<sequence>MPRTNILGVWLHGRRLGELEKLRSGDVRLRFDPEVVNEFGTGTHLMSISLPLGTKRVQGEKLKLFIRGLLPEPPVRALIETREKVPFDDDFALLRVIGSECAGALQFLPDTEEPGPGILRPLSTEEVDHIVSDLPTLDSPDGLPVGASLGGVQAKVLLTRTKDGWAWPAFGAMSTHLIKPAPQNGSGPPGLLEAEWWSGALARHVGLRAAASELKQFGERTSLVVERYDRHDGGRFHQEDFTQALSLRPSDKYELGTTTPGRLQRIAALAGPLSDDESAFLLDLLRAVAFNAIIGNSDAHSKNYSLLISSSGSVSLAPLYDVAPVMLMDSNYRFAGHAVDGQTRLAFVTRDHLVREAVRWGVSAIEAGDTITSLATAVADWAESISTLRELGDTPSRVAMRARIFAA</sequence>
<dbReference type="Gene3D" id="1.10.1070.20">
    <property type="match status" value="1"/>
</dbReference>
<evidence type="ECO:0000259" key="5">
    <source>
        <dbReference type="Pfam" id="PF13657"/>
    </source>
</evidence>
<accession>A0ABP8VSE7</accession>
<dbReference type="InterPro" id="IPR017508">
    <property type="entry name" value="HipA_N1"/>
</dbReference>
<keyword evidence="2" id="KW-0808">Transferase</keyword>
<gene>
    <name evidence="6" type="ORF">GCM10025780_13550</name>
</gene>
<keyword evidence="3" id="KW-0418">Kinase</keyword>
<dbReference type="NCBIfam" id="TIGR03071">
    <property type="entry name" value="couple_hipA"/>
    <property type="match status" value="1"/>
</dbReference>
<dbReference type="InterPro" id="IPR052028">
    <property type="entry name" value="HipA_Ser/Thr_kinase"/>
</dbReference>
<dbReference type="InterPro" id="IPR012893">
    <property type="entry name" value="HipA-like_C"/>
</dbReference>
<proteinExistence type="inferred from homology"/>
<feature type="domain" description="HipA-like C-terminal" evidence="4">
    <location>
        <begin position="148"/>
        <end position="379"/>
    </location>
</feature>
<evidence type="ECO:0000256" key="1">
    <source>
        <dbReference type="ARBA" id="ARBA00010164"/>
    </source>
</evidence>
<evidence type="ECO:0000259" key="4">
    <source>
        <dbReference type="Pfam" id="PF07804"/>
    </source>
</evidence>
<dbReference type="Proteomes" id="UP001501295">
    <property type="component" value="Unassembled WGS sequence"/>
</dbReference>
<protein>
    <submittedName>
        <fullName evidence="6">Type II toxin-antitoxin system HipA family toxin</fullName>
    </submittedName>
</protein>
<dbReference type="Pfam" id="PF07804">
    <property type="entry name" value="HipA_C"/>
    <property type="match status" value="1"/>
</dbReference>
<feature type="domain" description="HipA N-terminal subdomain 1" evidence="5">
    <location>
        <begin position="8"/>
        <end position="107"/>
    </location>
</feature>
<dbReference type="EMBL" id="BAABLM010000002">
    <property type="protein sequence ID" value="GAA4671184.1"/>
    <property type="molecule type" value="Genomic_DNA"/>
</dbReference>
<comment type="caution">
    <text evidence="6">The sequence shown here is derived from an EMBL/GenBank/DDBJ whole genome shotgun (WGS) entry which is preliminary data.</text>
</comment>
<name>A0ABP8VSE7_9MICO</name>
<comment type="similarity">
    <text evidence="1">Belongs to the HipA Ser/Thr kinase family.</text>
</comment>